<dbReference type="RefSeq" id="WP_344814730.1">
    <property type="nucleotide sequence ID" value="NZ_BAAAYX010000035.1"/>
</dbReference>
<name>A0ABP7EMD4_9ACTN</name>
<dbReference type="InterPro" id="IPR010499">
    <property type="entry name" value="AraC_E-bd"/>
</dbReference>
<dbReference type="InterPro" id="IPR011256">
    <property type="entry name" value="Reg_factor_effector_dom_sf"/>
</dbReference>
<reference evidence="3" key="1">
    <citation type="journal article" date="2019" name="Int. J. Syst. Evol. Microbiol.">
        <title>The Global Catalogue of Microorganisms (GCM) 10K type strain sequencing project: providing services to taxonomists for standard genome sequencing and annotation.</title>
        <authorList>
            <consortium name="The Broad Institute Genomics Platform"/>
            <consortium name="The Broad Institute Genome Sequencing Center for Infectious Disease"/>
            <person name="Wu L."/>
            <person name="Ma J."/>
        </authorList>
    </citation>
    <scope>NUCLEOTIDE SEQUENCE [LARGE SCALE GENOMIC DNA]</scope>
    <source>
        <strain evidence="3">JCM 16548</strain>
    </source>
</reference>
<protein>
    <submittedName>
        <fullName evidence="2">GyrI-like domain-containing protein</fullName>
    </submittedName>
</protein>
<sequence>MSDESPYRVEERAAQPYAYVSDDSVYMDRFDVIADRFGEVFGWLGRRGIEPVGPVFFKYDVINMPGPMHLEAGVPIAASVDGDDTVRTGELPAGRYVVVRHHGHPDSLMQATTDLLAWAESQGLEFDEWQTPEGHTWASRTEWYYSDPVEVPDQNDWETELAFKLR</sequence>
<dbReference type="SUPFAM" id="SSF55136">
    <property type="entry name" value="Probable bacterial effector-binding domain"/>
    <property type="match status" value="1"/>
</dbReference>
<evidence type="ECO:0000259" key="1">
    <source>
        <dbReference type="SMART" id="SM00871"/>
    </source>
</evidence>
<keyword evidence="3" id="KW-1185">Reference proteome</keyword>
<evidence type="ECO:0000313" key="3">
    <source>
        <dbReference type="Proteomes" id="UP001500051"/>
    </source>
</evidence>
<organism evidence="2 3">
    <name type="scientific">Microlunatus aurantiacus</name>
    <dbReference type="NCBI Taxonomy" id="446786"/>
    <lineage>
        <taxon>Bacteria</taxon>
        <taxon>Bacillati</taxon>
        <taxon>Actinomycetota</taxon>
        <taxon>Actinomycetes</taxon>
        <taxon>Propionibacteriales</taxon>
        <taxon>Propionibacteriaceae</taxon>
        <taxon>Microlunatus</taxon>
    </lineage>
</organism>
<accession>A0ABP7EMD4</accession>
<feature type="domain" description="AraC effector-binding" evidence="1">
    <location>
        <begin position="5"/>
        <end position="166"/>
    </location>
</feature>
<dbReference type="InterPro" id="IPR029442">
    <property type="entry name" value="GyrI-like"/>
</dbReference>
<proteinExistence type="predicted"/>
<dbReference type="Gene3D" id="3.20.80.10">
    <property type="entry name" value="Regulatory factor, effector binding domain"/>
    <property type="match status" value="1"/>
</dbReference>
<comment type="caution">
    <text evidence="2">The sequence shown here is derived from an EMBL/GenBank/DDBJ whole genome shotgun (WGS) entry which is preliminary data.</text>
</comment>
<dbReference type="Proteomes" id="UP001500051">
    <property type="component" value="Unassembled WGS sequence"/>
</dbReference>
<dbReference type="EMBL" id="BAAAYX010000035">
    <property type="protein sequence ID" value="GAA3720024.1"/>
    <property type="molecule type" value="Genomic_DNA"/>
</dbReference>
<gene>
    <name evidence="2" type="ORF">GCM10022204_45170</name>
</gene>
<evidence type="ECO:0000313" key="2">
    <source>
        <dbReference type="EMBL" id="GAA3720024.1"/>
    </source>
</evidence>
<dbReference type="SMART" id="SM00871">
    <property type="entry name" value="AraC_E_bind"/>
    <property type="match status" value="1"/>
</dbReference>
<dbReference type="Pfam" id="PF06445">
    <property type="entry name" value="GyrI-like"/>
    <property type="match status" value="1"/>
</dbReference>